<feature type="binding site" evidence="10">
    <location>
        <begin position="81"/>
        <end position="82"/>
    </location>
    <ligand>
        <name>ATP</name>
        <dbReference type="ChEBI" id="CHEBI:30616"/>
    </ligand>
</feature>
<evidence type="ECO:0000256" key="4">
    <source>
        <dbReference type="ARBA" id="ARBA00022490"/>
    </source>
</evidence>
<keyword evidence="4 10" id="KW-0963">Cytoplasm</keyword>
<evidence type="ECO:0000256" key="8">
    <source>
        <dbReference type="ARBA" id="ARBA00022842"/>
    </source>
</evidence>
<dbReference type="GO" id="GO:0003872">
    <property type="term" value="F:6-phosphofructokinase activity"/>
    <property type="evidence" value="ECO:0007669"/>
    <property type="project" value="UniProtKB-UniRule"/>
</dbReference>
<keyword evidence="6 10" id="KW-0479">Metal-binding</keyword>
<comment type="subcellular location">
    <subcellularLocation>
        <location evidence="2 10">Cytoplasm</location>
    </subcellularLocation>
</comment>
<dbReference type="EC" id="2.7.1.11" evidence="10"/>
<dbReference type="GO" id="GO:0042802">
    <property type="term" value="F:identical protein binding"/>
    <property type="evidence" value="ECO:0007669"/>
    <property type="project" value="TreeGrafter"/>
</dbReference>
<dbReference type="PANTHER" id="PTHR13697:SF52">
    <property type="entry name" value="ATP-DEPENDENT 6-PHOSPHOFRUCTOKINASE 3"/>
    <property type="match status" value="1"/>
</dbReference>
<dbReference type="GO" id="GO:0006002">
    <property type="term" value="P:fructose 6-phosphate metabolic process"/>
    <property type="evidence" value="ECO:0007669"/>
    <property type="project" value="InterPro"/>
</dbReference>
<feature type="binding site" description="in other chain" evidence="10">
    <location>
        <position position="242"/>
    </location>
    <ligand>
        <name>substrate</name>
        <note>ligand shared between dimeric partners</note>
    </ligand>
</feature>
<sequence>MSPRKIRKIAINTGGGDAPGLNAVLRSVALSAIERGIEVWGIKHGYRGLLEDEPGGLVRLDRDAVRGIMHLGGTILGTANRGDPFHYPTEEGGKLVPKDRSGELIERFKQKGFDALVAVGGDGSMRIANELLERGLPLVIGVPKTIDNDVYGTELTFGFDTAVSIATEAIDRLHSTTEAHERVMVVELMGRHAGWISLRAGIAGGADAILIPEVPFSYEPIVEKILQRESRGRRFSIVVAAEGAVQKDGDVTVREAGDVFRRVAVLGGVAERVAKELGARTGKETRSMVLGHLQRGGGPTTFDRLLALRFGAGAVRFLDQGCESGMVALRCHKIELIPLSETAGRTKTVPLDCDTVTTAREMGISFGDEPAGRFAAERTAAS</sequence>
<comment type="similarity">
    <text evidence="10">Belongs to the phosphofructokinase type A (PFKA) family. Mixed-substrate PFK group III subfamily.</text>
</comment>
<organism evidence="12 13">
    <name type="scientific">Polyangium spumosum</name>
    <dbReference type="NCBI Taxonomy" id="889282"/>
    <lineage>
        <taxon>Bacteria</taxon>
        <taxon>Pseudomonadati</taxon>
        <taxon>Myxococcota</taxon>
        <taxon>Polyangia</taxon>
        <taxon>Polyangiales</taxon>
        <taxon>Polyangiaceae</taxon>
        <taxon>Polyangium</taxon>
    </lineage>
</organism>
<dbReference type="UniPathway" id="UPA00109">
    <property type="reaction ID" value="UER00182"/>
</dbReference>
<evidence type="ECO:0000256" key="9">
    <source>
        <dbReference type="ARBA" id="ARBA00023152"/>
    </source>
</evidence>
<feature type="active site" description="Proton acceptor" evidence="10">
    <location>
        <position position="147"/>
    </location>
</feature>
<dbReference type="InterPro" id="IPR015912">
    <property type="entry name" value="Phosphofructokinase_CS"/>
</dbReference>
<dbReference type="InterPro" id="IPR012829">
    <property type="entry name" value="Phosphofructokinase_III"/>
</dbReference>
<dbReference type="PANTHER" id="PTHR13697">
    <property type="entry name" value="PHOSPHOFRUCTOKINASE"/>
    <property type="match status" value="1"/>
</dbReference>
<dbReference type="FunFam" id="3.40.50.460:FF:000002">
    <property type="entry name" value="ATP-dependent 6-phosphofructokinase"/>
    <property type="match status" value="1"/>
</dbReference>
<dbReference type="GO" id="GO:0070095">
    <property type="term" value="F:fructose-6-phosphate binding"/>
    <property type="evidence" value="ECO:0007669"/>
    <property type="project" value="TreeGrafter"/>
</dbReference>
<feature type="site" description="Important for substrate specificity; cannot use PPi as phosphoryl donor" evidence="10">
    <location>
        <position position="123"/>
    </location>
</feature>
<feature type="binding site" evidence="10">
    <location>
        <position position="122"/>
    </location>
    <ligand>
        <name>Mg(2+)</name>
        <dbReference type="ChEBI" id="CHEBI:18420"/>
        <note>catalytic</note>
    </ligand>
</feature>
<feature type="binding site" evidence="10">
    <location>
        <position position="182"/>
    </location>
    <ligand>
        <name>substrate</name>
        <note>ligand shared between dimeric partners</note>
    </ligand>
</feature>
<gene>
    <name evidence="10" type="primary">pfkA</name>
    <name evidence="12" type="ORF">GF068_34855</name>
</gene>
<keyword evidence="9 10" id="KW-0324">Glycolysis</keyword>
<protein>
    <recommendedName>
        <fullName evidence="10">ATP-dependent 6-phosphofructokinase</fullName>
        <shortName evidence="10">ATP-PFK</shortName>
        <shortName evidence="10">Phosphofructokinase</shortName>
        <ecNumber evidence="10">2.7.1.11</ecNumber>
    </recommendedName>
    <alternativeName>
        <fullName evidence="10">Phosphohexokinase</fullName>
    </alternativeName>
</protein>
<evidence type="ECO:0000256" key="2">
    <source>
        <dbReference type="ARBA" id="ARBA00004496"/>
    </source>
</evidence>
<feature type="binding site" evidence="10">
    <location>
        <position position="16"/>
    </location>
    <ligand>
        <name>ATP</name>
        <dbReference type="ChEBI" id="CHEBI:30616"/>
    </ligand>
</feature>
<dbReference type="InterPro" id="IPR012003">
    <property type="entry name" value="ATP_PFK_prok-type"/>
</dbReference>
<feature type="domain" description="Phosphofructokinase" evidence="11">
    <location>
        <begin position="8"/>
        <end position="318"/>
    </location>
</feature>
<evidence type="ECO:0000313" key="12">
    <source>
        <dbReference type="EMBL" id="MRG97068.1"/>
    </source>
</evidence>
<name>A0A6N7PYB2_9BACT</name>
<reference evidence="12 13" key="1">
    <citation type="submission" date="2019-10" db="EMBL/GenBank/DDBJ databases">
        <title>A soil myxobacterium in the family Polyangiaceae.</title>
        <authorList>
            <person name="Li Y."/>
            <person name="Wang J."/>
        </authorList>
    </citation>
    <scope>NUCLEOTIDE SEQUENCE [LARGE SCALE GENOMIC DNA]</scope>
    <source>
        <strain evidence="12 13">DSM 14734</strain>
    </source>
</reference>
<dbReference type="NCBIfam" id="NF002872">
    <property type="entry name" value="PRK03202.1"/>
    <property type="match status" value="1"/>
</dbReference>
<dbReference type="PRINTS" id="PR00476">
    <property type="entry name" value="PHFRCTKINASE"/>
</dbReference>
<dbReference type="EMBL" id="WJIE01000015">
    <property type="protein sequence ID" value="MRG97068.1"/>
    <property type="molecule type" value="Genomic_DNA"/>
</dbReference>
<dbReference type="GO" id="GO:0046872">
    <property type="term" value="F:metal ion binding"/>
    <property type="evidence" value="ECO:0007669"/>
    <property type="project" value="UniProtKB-KW"/>
</dbReference>
<comment type="cofactor">
    <cofactor evidence="1 10">
        <name>Mg(2+)</name>
        <dbReference type="ChEBI" id="CHEBI:18420"/>
    </cofactor>
</comment>
<keyword evidence="8 10" id="KW-0460">Magnesium</keyword>
<comment type="subunit">
    <text evidence="10">Homodimer or homotetramer.</text>
</comment>
<dbReference type="Gene3D" id="3.40.50.450">
    <property type="match status" value="1"/>
</dbReference>
<comment type="caution">
    <text evidence="12">The sequence shown here is derived from an EMBL/GenBank/DDBJ whole genome shotgun (WGS) entry which is preliminary data.</text>
</comment>
<evidence type="ECO:0000256" key="7">
    <source>
        <dbReference type="ARBA" id="ARBA00022777"/>
    </source>
</evidence>
<evidence type="ECO:0000313" key="13">
    <source>
        <dbReference type="Proteomes" id="UP000440224"/>
    </source>
</evidence>
<evidence type="ECO:0000256" key="5">
    <source>
        <dbReference type="ARBA" id="ARBA00022679"/>
    </source>
</evidence>
<comment type="caution">
    <text evidence="10">Lacks conserved residue(s) required for the propagation of feature annotation.</text>
</comment>
<evidence type="ECO:0000256" key="3">
    <source>
        <dbReference type="ARBA" id="ARBA00004679"/>
    </source>
</evidence>
<dbReference type="SUPFAM" id="SSF53784">
    <property type="entry name" value="Phosphofructokinase"/>
    <property type="match status" value="1"/>
</dbReference>
<comment type="function">
    <text evidence="10">Catalyzes the phosphorylation of D-fructose 6-phosphate to fructose 1,6-bisphosphate by ATP, the first committing step of glycolysis.</text>
</comment>
<dbReference type="Proteomes" id="UP000440224">
    <property type="component" value="Unassembled WGS sequence"/>
</dbReference>
<feature type="binding site" description="in other chain" evidence="10">
    <location>
        <begin position="145"/>
        <end position="147"/>
    </location>
    <ligand>
        <name>substrate</name>
        <note>ligand shared between dimeric partners</note>
    </ligand>
</feature>
<dbReference type="InterPro" id="IPR035966">
    <property type="entry name" value="PKF_sf"/>
</dbReference>
<keyword evidence="5 10" id="KW-0808">Transferase</keyword>
<feature type="binding site" evidence="10">
    <location>
        <begin position="121"/>
        <end position="124"/>
    </location>
    <ligand>
        <name>ATP</name>
        <dbReference type="ChEBI" id="CHEBI:30616"/>
    </ligand>
</feature>
<comment type="pathway">
    <text evidence="3 10">Carbohydrate degradation; glycolysis; D-glyceraldehyde 3-phosphate and glycerone phosphate from D-glucose: step 3/4.</text>
</comment>
<feature type="binding site" description="in other chain" evidence="10">
    <location>
        <begin position="189"/>
        <end position="191"/>
    </location>
    <ligand>
        <name>substrate</name>
        <note>ligand shared between dimeric partners</note>
    </ligand>
</feature>
<dbReference type="InterPro" id="IPR000023">
    <property type="entry name" value="Phosphofructokinase_dom"/>
</dbReference>
<dbReference type="Gene3D" id="3.40.50.460">
    <property type="entry name" value="Phosphofructokinase domain"/>
    <property type="match status" value="1"/>
</dbReference>
<dbReference type="AlphaFoldDB" id="A0A6N7PYB2"/>
<evidence type="ECO:0000256" key="6">
    <source>
        <dbReference type="ARBA" id="ARBA00022723"/>
    </source>
</evidence>
<dbReference type="GO" id="GO:0030388">
    <property type="term" value="P:fructose 1,6-bisphosphate metabolic process"/>
    <property type="evidence" value="ECO:0007669"/>
    <property type="project" value="TreeGrafter"/>
</dbReference>
<keyword evidence="10" id="KW-0067">ATP-binding</keyword>
<dbReference type="GO" id="GO:0061621">
    <property type="term" value="P:canonical glycolysis"/>
    <property type="evidence" value="ECO:0007669"/>
    <property type="project" value="TreeGrafter"/>
</dbReference>
<keyword evidence="13" id="KW-1185">Reference proteome</keyword>
<dbReference type="Pfam" id="PF00365">
    <property type="entry name" value="PFK"/>
    <property type="match status" value="1"/>
</dbReference>
<dbReference type="PIRSF" id="PIRSF000532">
    <property type="entry name" value="ATP_PFK_prok"/>
    <property type="match status" value="1"/>
</dbReference>
<keyword evidence="7 10" id="KW-0418">Kinase</keyword>
<dbReference type="PROSITE" id="PS00433">
    <property type="entry name" value="PHOSPHOFRUCTOKINASE"/>
    <property type="match status" value="1"/>
</dbReference>
<dbReference type="GO" id="GO:0047334">
    <property type="term" value="F:diphosphate-fructose-6-phosphate 1-phosphotransferase activity"/>
    <property type="evidence" value="ECO:0007669"/>
    <property type="project" value="InterPro"/>
</dbReference>
<dbReference type="HAMAP" id="MF_01976">
    <property type="entry name" value="Phosphofructokinase_III"/>
    <property type="match status" value="1"/>
</dbReference>
<dbReference type="GO" id="GO:0005524">
    <property type="term" value="F:ATP binding"/>
    <property type="evidence" value="ECO:0007669"/>
    <property type="project" value="UniProtKB-KW"/>
</dbReference>
<dbReference type="OrthoDB" id="9802503at2"/>
<feature type="binding site" evidence="10">
    <location>
        <position position="286"/>
    </location>
    <ligand>
        <name>substrate</name>
        <note>ligand shared between dimeric partners</note>
    </ligand>
</feature>
<dbReference type="GO" id="GO:0016208">
    <property type="term" value="F:AMP binding"/>
    <property type="evidence" value="ECO:0007669"/>
    <property type="project" value="TreeGrafter"/>
</dbReference>
<comment type="catalytic activity">
    <reaction evidence="10">
        <text>beta-D-fructose 6-phosphate + ATP = beta-D-fructose 1,6-bisphosphate + ADP + H(+)</text>
        <dbReference type="Rhea" id="RHEA:16109"/>
        <dbReference type="ChEBI" id="CHEBI:15378"/>
        <dbReference type="ChEBI" id="CHEBI:30616"/>
        <dbReference type="ChEBI" id="CHEBI:32966"/>
        <dbReference type="ChEBI" id="CHEBI:57634"/>
        <dbReference type="ChEBI" id="CHEBI:456216"/>
        <dbReference type="EC" id="2.7.1.11"/>
    </reaction>
</comment>
<evidence type="ECO:0000259" key="11">
    <source>
        <dbReference type="Pfam" id="PF00365"/>
    </source>
</evidence>
<accession>A0A6N7PYB2</accession>
<proteinExistence type="inferred from homology"/>
<evidence type="ECO:0000256" key="1">
    <source>
        <dbReference type="ARBA" id="ARBA00001946"/>
    </source>
</evidence>
<feature type="binding site" description="in other chain" evidence="10">
    <location>
        <begin position="292"/>
        <end position="295"/>
    </location>
    <ligand>
        <name>substrate</name>
        <note>ligand shared between dimeric partners</note>
    </ligand>
</feature>
<evidence type="ECO:0000256" key="10">
    <source>
        <dbReference type="HAMAP-Rule" id="MF_01976"/>
    </source>
</evidence>
<keyword evidence="10" id="KW-0547">Nucleotide-binding</keyword>
<dbReference type="GO" id="GO:0048029">
    <property type="term" value="F:monosaccharide binding"/>
    <property type="evidence" value="ECO:0007669"/>
    <property type="project" value="TreeGrafter"/>
</dbReference>
<dbReference type="InterPro" id="IPR022953">
    <property type="entry name" value="ATP_PFK"/>
</dbReference>
<dbReference type="GO" id="GO:0005945">
    <property type="term" value="C:6-phosphofructokinase complex"/>
    <property type="evidence" value="ECO:0007669"/>
    <property type="project" value="TreeGrafter"/>
</dbReference>